<evidence type="ECO:0000313" key="4">
    <source>
        <dbReference type="Proteomes" id="UP000070133"/>
    </source>
</evidence>
<gene>
    <name evidence="3" type="ORF">AC578_1704</name>
</gene>
<keyword evidence="4" id="KW-1185">Reference proteome</keyword>
<feature type="region of interest" description="Disordered" evidence="2">
    <location>
        <begin position="1"/>
        <end position="30"/>
    </location>
</feature>
<dbReference type="OrthoDB" id="3642883at2759"/>
<keyword evidence="1" id="KW-0175">Coiled coil</keyword>
<evidence type="ECO:0000256" key="1">
    <source>
        <dbReference type="SAM" id="Coils"/>
    </source>
</evidence>
<name>A0A139GV22_9PEZI</name>
<proteinExistence type="predicted"/>
<protein>
    <submittedName>
        <fullName evidence="3">Uncharacterized protein</fullName>
    </submittedName>
</protein>
<sequence>MVMPAERAASDIPRSQPDPKIAKPRAGTAIQHPTNSALMRELATAKEAFEEQEKTIQHLNQEASDHENIIRQQQQQISRLTKVPYTAAQDYAEVLAHANGKLHEHVAALKDRNGALETELSMARILFEKLIPAETALKEENERLRAAVALLQMNSN</sequence>
<evidence type="ECO:0000313" key="3">
    <source>
        <dbReference type="EMBL" id="KXS94033.1"/>
    </source>
</evidence>
<dbReference type="EMBL" id="LFZN01000338">
    <property type="protein sequence ID" value="KXS94033.1"/>
    <property type="molecule type" value="Genomic_DNA"/>
</dbReference>
<organism evidence="3 4">
    <name type="scientific">Pseudocercospora eumusae</name>
    <dbReference type="NCBI Taxonomy" id="321146"/>
    <lineage>
        <taxon>Eukaryota</taxon>
        <taxon>Fungi</taxon>
        <taxon>Dikarya</taxon>
        <taxon>Ascomycota</taxon>
        <taxon>Pezizomycotina</taxon>
        <taxon>Dothideomycetes</taxon>
        <taxon>Dothideomycetidae</taxon>
        <taxon>Mycosphaerellales</taxon>
        <taxon>Mycosphaerellaceae</taxon>
        <taxon>Pseudocercospora</taxon>
    </lineage>
</organism>
<accession>A0A139GV22</accession>
<dbReference type="Proteomes" id="UP000070133">
    <property type="component" value="Unassembled WGS sequence"/>
</dbReference>
<dbReference type="AlphaFoldDB" id="A0A139GV22"/>
<reference evidence="3 4" key="1">
    <citation type="submission" date="2015-07" db="EMBL/GenBank/DDBJ databases">
        <title>Comparative genomics of the Sigatoka disease complex on banana suggests a link between parallel evolutionary changes in Pseudocercospora fijiensis and Pseudocercospora eumusae and increased virulence on the banana host.</title>
        <authorList>
            <person name="Chang T.-C."/>
            <person name="Salvucci A."/>
            <person name="Crous P.W."/>
            <person name="Stergiopoulos I."/>
        </authorList>
    </citation>
    <scope>NUCLEOTIDE SEQUENCE [LARGE SCALE GENOMIC DNA]</scope>
    <source>
        <strain evidence="3 4">CBS 114824</strain>
    </source>
</reference>
<comment type="caution">
    <text evidence="3">The sequence shown here is derived from an EMBL/GenBank/DDBJ whole genome shotgun (WGS) entry which is preliminary data.</text>
</comment>
<evidence type="ECO:0000256" key="2">
    <source>
        <dbReference type="SAM" id="MobiDB-lite"/>
    </source>
</evidence>
<feature type="coiled-coil region" evidence="1">
    <location>
        <begin position="35"/>
        <end position="83"/>
    </location>
</feature>